<dbReference type="PROSITE" id="PS00134">
    <property type="entry name" value="TRYPSIN_HIS"/>
    <property type="match status" value="1"/>
</dbReference>
<proteinExistence type="predicted"/>
<dbReference type="SUPFAM" id="SSF50494">
    <property type="entry name" value="Trypsin-like serine proteases"/>
    <property type="match status" value="1"/>
</dbReference>
<evidence type="ECO:0000256" key="5">
    <source>
        <dbReference type="ARBA" id="ARBA00022825"/>
    </source>
</evidence>
<dbReference type="Pfam" id="PF00089">
    <property type="entry name" value="Trypsin"/>
    <property type="match status" value="1"/>
</dbReference>
<keyword evidence="3" id="KW-0645">Protease</keyword>
<reference evidence="9" key="1">
    <citation type="submission" date="2025-08" db="UniProtKB">
        <authorList>
            <consortium name="Ensembl"/>
        </authorList>
    </citation>
    <scope>IDENTIFICATION</scope>
</reference>
<sequence>MLRILLLATFVLCGHCSEQLPDGAQRVVGGTEASSHAWPSQISLQYSSGGSWYHTCGGSLIRQHWVLTAAHCVDRSVAPNAPPYPLLELAESGKALSLFQRAIPAGNGCSRPFLTLR</sequence>
<feature type="chain" id="PRO_5034090194" description="Peptidase S1 domain-containing protein" evidence="7">
    <location>
        <begin position="17"/>
        <end position="117"/>
    </location>
</feature>
<accession>A0A8C6ZN72</accession>
<evidence type="ECO:0000259" key="8">
    <source>
        <dbReference type="PROSITE" id="PS50240"/>
    </source>
</evidence>
<keyword evidence="2" id="KW-0964">Secreted</keyword>
<dbReference type="InterPro" id="IPR018114">
    <property type="entry name" value="TRYPSIN_HIS"/>
</dbReference>
<evidence type="ECO:0000256" key="4">
    <source>
        <dbReference type="ARBA" id="ARBA00022801"/>
    </source>
</evidence>
<evidence type="ECO:0000256" key="1">
    <source>
        <dbReference type="ARBA" id="ARBA00004613"/>
    </source>
</evidence>
<dbReference type="PANTHER" id="PTHR24257">
    <property type="entry name" value="CHYMOTRYPSIN-LIKE ELASTASE FAMILY MEMBER"/>
    <property type="match status" value="1"/>
</dbReference>
<dbReference type="PANTHER" id="PTHR24257:SF0">
    <property type="entry name" value="CHYMOTRYPSIN-LIKE ELASTASE FAMILY MEMBER 1"/>
    <property type="match status" value="1"/>
</dbReference>
<dbReference type="InterPro" id="IPR001254">
    <property type="entry name" value="Trypsin_dom"/>
</dbReference>
<feature type="signal peptide" evidence="7">
    <location>
        <begin position="1"/>
        <end position="16"/>
    </location>
</feature>
<organism evidence="9 10">
    <name type="scientific">Nothoprocta perdicaria</name>
    <name type="common">Chilean tinamou</name>
    <name type="synonym">Crypturus perdicarius</name>
    <dbReference type="NCBI Taxonomy" id="30464"/>
    <lineage>
        <taxon>Eukaryota</taxon>
        <taxon>Metazoa</taxon>
        <taxon>Chordata</taxon>
        <taxon>Craniata</taxon>
        <taxon>Vertebrata</taxon>
        <taxon>Euteleostomi</taxon>
        <taxon>Archelosauria</taxon>
        <taxon>Archosauria</taxon>
        <taxon>Dinosauria</taxon>
        <taxon>Saurischia</taxon>
        <taxon>Theropoda</taxon>
        <taxon>Coelurosauria</taxon>
        <taxon>Aves</taxon>
        <taxon>Palaeognathae</taxon>
        <taxon>Tinamiformes</taxon>
        <taxon>Tinamidae</taxon>
        <taxon>Nothoprocta</taxon>
    </lineage>
</organism>
<dbReference type="Ensembl" id="ENSNPET00000015069.1">
    <property type="protein sequence ID" value="ENSNPEP00000014708.1"/>
    <property type="gene ID" value="ENSNPEG00000010994.1"/>
</dbReference>
<dbReference type="AlphaFoldDB" id="A0A8C6ZN72"/>
<reference evidence="9" key="2">
    <citation type="submission" date="2025-09" db="UniProtKB">
        <authorList>
            <consortium name="Ensembl"/>
        </authorList>
    </citation>
    <scope>IDENTIFICATION</scope>
</reference>
<dbReference type="PROSITE" id="PS50240">
    <property type="entry name" value="TRYPSIN_DOM"/>
    <property type="match status" value="1"/>
</dbReference>
<keyword evidence="10" id="KW-1185">Reference proteome</keyword>
<dbReference type="GO" id="GO:0005615">
    <property type="term" value="C:extracellular space"/>
    <property type="evidence" value="ECO:0007669"/>
    <property type="project" value="TreeGrafter"/>
</dbReference>
<evidence type="ECO:0000313" key="10">
    <source>
        <dbReference type="Proteomes" id="UP000694420"/>
    </source>
</evidence>
<name>A0A8C6ZN72_NOTPE</name>
<evidence type="ECO:0000313" key="9">
    <source>
        <dbReference type="Ensembl" id="ENSNPEP00000014708.1"/>
    </source>
</evidence>
<evidence type="ECO:0000256" key="7">
    <source>
        <dbReference type="SAM" id="SignalP"/>
    </source>
</evidence>
<evidence type="ECO:0000256" key="6">
    <source>
        <dbReference type="ARBA" id="ARBA00022837"/>
    </source>
</evidence>
<dbReference type="GO" id="GO:0006508">
    <property type="term" value="P:proteolysis"/>
    <property type="evidence" value="ECO:0007669"/>
    <property type="project" value="UniProtKB-KW"/>
</dbReference>
<feature type="domain" description="Peptidase S1" evidence="8">
    <location>
        <begin position="27"/>
        <end position="73"/>
    </location>
</feature>
<dbReference type="Gene3D" id="2.40.10.10">
    <property type="entry name" value="Trypsin-like serine proteases"/>
    <property type="match status" value="1"/>
</dbReference>
<dbReference type="Proteomes" id="UP000694420">
    <property type="component" value="Unplaced"/>
</dbReference>
<comment type="subcellular location">
    <subcellularLocation>
        <location evidence="1">Secreted</location>
    </subcellularLocation>
</comment>
<keyword evidence="5" id="KW-0720">Serine protease</keyword>
<evidence type="ECO:0000256" key="2">
    <source>
        <dbReference type="ARBA" id="ARBA00022525"/>
    </source>
</evidence>
<dbReference type="GO" id="GO:0004252">
    <property type="term" value="F:serine-type endopeptidase activity"/>
    <property type="evidence" value="ECO:0007669"/>
    <property type="project" value="InterPro"/>
</dbReference>
<dbReference type="InterPro" id="IPR043504">
    <property type="entry name" value="Peptidase_S1_PA_chymotrypsin"/>
</dbReference>
<keyword evidence="6" id="KW-0106">Calcium</keyword>
<evidence type="ECO:0000256" key="3">
    <source>
        <dbReference type="ARBA" id="ARBA00022670"/>
    </source>
</evidence>
<keyword evidence="7" id="KW-0732">Signal</keyword>
<dbReference type="InterPro" id="IPR050850">
    <property type="entry name" value="Peptidase_S1_Elastase_sf"/>
</dbReference>
<keyword evidence="4" id="KW-0378">Hydrolase</keyword>
<dbReference type="InterPro" id="IPR009003">
    <property type="entry name" value="Peptidase_S1_PA"/>
</dbReference>
<protein>
    <recommendedName>
        <fullName evidence="8">Peptidase S1 domain-containing protein</fullName>
    </recommendedName>
</protein>